<proteinExistence type="predicted"/>
<dbReference type="InterPro" id="IPR036249">
    <property type="entry name" value="Thioredoxin-like_sf"/>
</dbReference>
<evidence type="ECO:0000259" key="2">
    <source>
        <dbReference type="Pfam" id="PF00085"/>
    </source>
</evidence>
<keyword evidence="4" id="KW-1185">Reference proteome</keyword>
<dbReference type="InterPro" id="IPR013766">
    <property type="entry name" value="Thioredoxin_domain"/>
</dbReference>
<evidence type="ECO:0000313" key="4">
    <source>
        <dbReference type="Proteomes" id="UP000195521"/>
    </source>
</evidence>
<dbReference type="RefSeq" id="XP_028545982.1">
    <property type="nucleotide sequence ID" value="XM_028690181.1"/>
</dbReference>
<dbReference type="AlphaFoldDB" id="A0A1Y1JSI7"/>
<feature type="domain" description="Thioredoxin" evidence="2">
    <location>
        <begin position="51"/>
        <end position="149"/>
    </location>
</feature>
<dbReference type="Gene3D" id="3.40.30.10">
    <property type="entry name" value="Glutaredoxin"/>
    <property type="match status" value="1"/>
</dbReference>
<dbReference type="GeneID" id="39750136"/>
<accession>A0A1Y1JSI7</accession>
<name>A0A1Y1JSI7_PLAGO</name>
<dbReference type="OMA" id="IKGGRPM"/>
<dbReference type="EMBL" id="BDQF01000015">
    <property type="protein sequence ID" value="GAW83393.1"/>
    <property type="molecule type" value="Genomic_DNA"/>
</dbReference>
<feature type="compositionally biased region" description="Polar residues" evidence="1">
    <location>
        <begin position="388"/>
        <end position="426"/>
    </location>
</feature>
<sequence length="603" mass="70651">MCGAVLVTQCVSAGCASKNCYKTSLSQLRKCQFSTFFEKHNNEDSKLFECKEINDYNYENIIKNRKTFLVYGYADYSYRCFTHFNKLIDVSNKHVEFSSDEKIPLYKLNISKNKLVVQNFHIKSIPIIQLRHKCKLVEELSGNELNDQINLSNMIKRSCSYFDSILDVKNIIDFLSREEELSNSGYLKFLNEEKFHNTFSSSKKTNDEVTRLLLSYPKKITNEEAHMEKTLSEKEKILHPQEMNNMSQEDTLKNLQLKYQCTTYINFKKLELLLSCEKKNANLIKYFLNEIILYHNSYLDISEEYSKIMAKGFLYLFDEENISFEYLIELKNKLLEKEYQSPMNLKGIKLINFNEPVITFDDFKNVHLKGLKKIDEFLSNEEADAQSDAETNAETNLESNLESNAETNAETNLESNLESNAETNVESNLESNAEAIAFSKNTILQTNSKEHKSDKMKNVTKSKYLSRIYRILAVKYLHIEDYDSTFHYALESYKLTFPLKNIETTKSKVLIENLILYVGAYNTSVINFLTNLQFLYTNKIFKVVRFPHTRAIKGGRPMMKRGKSGKWLWLSQDWKPRWLKKKSKLILEDEWKCVPDKNVPFWN</sequence>
<comment type="caution">
    <text evidence="3">The sequence shown here is derived from an EMBL/GenBank/DDBJ whole genome shotgun (WGS) entry which is preliminary data.</text>
</comment>
<evidence type="ECO:0000313" key="3">
    <source>
        <dbReference type="EMBL" id="GAW83393.1"/>
    </source>
</evidence>
<dbReference type="SUPFAM" id="SSF52833">
    <property type="entry name" value="Thioredoxin-like"/>
    <property type="match status" value="1"/>
</dbReference>
<dbReference type="OrthoDB" id="370030at2759"/>
<reference evidence="4" key="1">
    <citation type="submission" date="2017-04" db="EMBL/GenBank/DDBJ databases">
        <title>Plasmodium gonderi genome.</title>
        <authorList>
            <person name="Arisue N."/>
            <person name="Honma H."/>
            <person name="Kawai S."/>
            <person name="Tougan T."/>
            <person name="Tanabe K."/>
            <person name="Horii T."/>
        </authorList>
    </citation>
    <scope>NUCLEOTIDE SEQUENCE [LARGE SCALE GENOMIC DNA]</scope>
    <source>
        <strain evidence="4">ATCC 30045</strain>
    </source>
</reference>
<dbReference type="Pfam" id="PF00085">
    <property type="entry name" value="Thioredoxin"/>
    <property type="match status" value="1"/>
</dbReference>
<organism evidence="3 4">
    <name type="scientific">Plasmodium gonderi</name>
    <dbReference type="NCBI Taxonomy" id="77519"/>
    <lineage>
        <taxon>Eukaryota</taxon>
        <taxon>Sar</taxon>
        <taxon>Alveolata</taxon>
        <taxon>Apicomplexa</taxon>
        <taxon>Aconoidasida</taxon>
        <taxon>Haemosporida</taxon>
        <taxon>Plasmodiidae</taxon>
        <taxon>Plasmodium</taxon>
        <taxon>Plasmodium (Plasmodium)</taxon>
    </lineage>
</organism>
<protein>
    <recommendedName>
        <fullName evidence="2">Thioredoxin domain-containing protein</fullName>
    </recommendedName>
</protein>
<evidence type="ECO:0000256" key="1">
    <source>
        <dbReference type="SAM" id="MobiDB-lite"/>
    </source>
</evidence>
<gene>
    <name evidence="3" type="ORF">PGO_141870</name>
</gene>
<dbReference type="Proteomes" id="UP000195521">
    <property type="component" value="Unassembled WGS sequence"/>
</dbReference>
<feature type="region of interest" description="Disordered" evidence="1">
    <location>
        <begin position="382"/>
        <end position="426"/>
    </location>
</feature>